<dbReference type="Gene3D" id="3.40.190.10">
    <property type="entry name" value="Periplasmic binding protein-like II"/>
    <property type="match status" value="2"/>
</dbReference>
<protein>
    <submittedName>
        <fullName evidence="6">Extracellular solute-binding protein</fullName>
    </submittedName>
</protein>
<keyword evidence="5" id="KW-0574">Periplasm</keyword>
<dbReference type="PANTHER" id="PTHR30006:SF3">
    <property type="entry name" value="THIAMINE-BINDING PERIPLASMIC PROTEIN"/>
    <property type="match status" value="1"/>
</dbReference>
<evidence type="ECO:0000313" key="6">
    <source>
        <dbReference type="EMBL" id="MFL7905251.1"/>
    </source>
</evidence>
<evidence type="ECO:0000313" key="7">
    <source>
        <dbReference type="Proteomes" id="UP001628281"/>
    </source>
</evidence>
<dbReference type="Pfam" id="PF13416">
    <property type="entry name" value="SBP_bac_8"/>
    <property type="match status" value="1"/>
</dbReference>
<dbReference type="Proteomes" id="UP001628281">
    <property type="component" value="Unassembled WGS sequence"/>
</dbReference>
<comment type="similarity">
    <text evidence="2">Belongs to the bacterial solute-binding protein 1 family.</text>
</comment>
<proteinExistence type="inferred from homology"/>
<dbReference type="InterPro" id="IPR006311">
    <property type="entry name" value="TAT_signal"/>
</dbReference>
<name>A0ABW8VFT9_9PROT</name>
<keyword evidence="3" id="KW-0813">Transport</keyword>
<keyword evidence="7" id="KW-1185">Reference proteome</keyword>
<comment type="subcellular location">
    <subcellularLocation>
        <location evidence="1">Periplasm</location>
    </subcellularLocation>
</comment>
<evidence type="ECO:0000256" key="1">
    <source>
        <dbReference type="ARBA" id="ARBA00004418"/>
    </source>
</evidence>
<dbReference type="PANTHER" id="PTHR30006">
    <property type="entry name" value="THIAMINE-BINDING PERIPLASMIC PROTEIN-RELATED"/>
    <property type="match status" value="1"/>
</dbReference>
<evidence type="ECO:0000256" key="3">
    <source>
        <dbReference type="ARBA" id="ARBA00022448"/>
    </source>
</evidence>
<dbReference type="SUPFAM" id="SSF53850">
    <property type="entry name" value="Periplasmic binding protein-like II"/>
    <property type="match status" value="1"/>
</dbReference>
<organism evidence="6 7">
    <name type="scientific">Azospirillum argentinense</name>
    <dbReference type="NCBI Taxonomy" id="2970906"/>
    <lineage>
        <taxon>Bacteria</taxon>
        <taxon>Pseudomonadati</taxon>
        <taxon>Pseudomonadota</taxon>
        <taxon>Alphaproteobacteria</taxon>
        <taxon>Rhodospirillales</taxon>
        <taxon>Azospirillaceae</taxon>
        <taxon>Azospirillum</taxon>
    </lineage>
</organism>
<dbReference type="PROSITE" id="PS51318">
    <property type="entry name" value="TAT"/>
    <property type="match status" value="1"/>
</dbReference>
<reference evidence="6 7" key="1">
    <citation type="submission" date="2024-11" db="EMBL/GenBank/DDBJ databases">
        <title>Draft genome sequences of two bacteria associated to sugarcane roots in Colombia.</title>
        <authorList>
            <person name="Pardo-Diaz S."/>
            <person name="Masmela-Mendoza J."/>
            <person name="Delgadillo-Duran P."/>
            <person name="Bautista E.J."/>
            <person name="Rojas-Tapias D.F."/>
        </authorList>
    </citation>
    <scope>NUCLEOTIDE SEQUENCE [LARGE SCALE GENOMIC DNA]</scope>
    <source>
        <strain evidence="6 7">Ap18</strain>
    </source>
</reference>
<comment type="caution">
    <text evidence="6">The sequence shown here is derived from an EMBL/GenBank/DDBJ whole genome shotgun (WGS) entry which is preliminary data.</text>
</comment>
<keyword evidence="4" id="KW-0732">Signal</keyword>
<dbReference type="InterPro" id="IPR006059">
    <property type="entry name" value="SBP"/>
</dbReference>
<gene>
    <name evidence="6" type="ORF">ACJ41P_29260</name>
</gene>
<dbReference type="EMBL" id="JBJLSN010000072">
    <property type="protein sequence ID" value="MFL7905251.1"/>
    <property type="molecule type" value="Genomic_DNA"/>
</dbReference>
<evidence type="ECO:0000256" key="5">
    <source>
        <dbReference type="ARBA" id="ARBA00022764"/>
    </source>
</evidence>
<evidence type="ECO:0000256" key="4">
    <source>
        <dbReference type="ARBA" id="ARBA00022729"/>
    </source>
</evidence>
<evidence type="ECO:0000256" key="2">
    <source>
        <dbReference type="ARBA" id="ARBA00008520"/>
    </source>
</evidence>
<accession>A0ABW8VFT9</accession>
<dbReference type="RefSeq" id="WP_407825680.1">
    <property type="nucleotide sequence ID" value="NZ_JBJLSN010000072.1"/>
</dbReference>
<sequence>MNAGYTLNRRGFLIRSLAAAGATAGAGMVPGLLAPRSAQAAGALVYSGFGGSYEQAIRAAVLDPYAQARGIALATATGGSDVAKVSSMVKAGRTEWDLLDAQGTTLAQFAANRLLEPIDPAIAASADVFDRSLITPHSIPWYQFSLNLFWNSEAISGELQSWADVWNVQKYPGKRAFSNLPWFSLEVALLADGVPKDKLYPLDVDRAFASLDRIKKHAVFLSASGLANAISAQEVVTGIVNLARLKAVQKAGVKVRYSWEQAVFDIQQLVVPKGAPNKENAFGAIAYSLQPDSQKRVLELLGYTPTLKPVLAGIDPKQAEDLPGTDATRHKGFYLNADWWGKNGAAVSRRWQDWLAA</sequence>